<comment type="caution">
    <text evidence="13">The sequence shown here is derived from an EMBL/GenBank/DDBJ whole genome shotgun (WGS) entry which is preliminary data.</text>
</comment>
<evidence type="ECO:0000256" key="2">
    <source>
        <dbReference type="ARBA" id="ARBA00004972"/>
    </source>
</evidence>
<evidence type="ECO:0000256" key="9">
    <source>
        <dbReference type="ARBA" id="ARBA00048164"/>
    </source>
</evidence>
<comment type="subcellular location">
    <subcellularLocation>
        <location evidence="1">Membrane</location>
        <topology evidence="1">Multi-pass membrane protein</topology>
    </subcellularLocation>
</comment>
<evidence type="ECO:0000256" key="6">
    <source>
        <dbReference type="ARBA" id="ARBA00023002"/>
    </source>
</evidence>
<dbReference type="GO" id="GO:0016132">
    <property type="term" value="P:brassinosteroid biosynthetic process"/>
    <property type="evidence" value="ECO:0007669"/>
    <property type="project" value="UniProtKB-UniPathway"/>
</dbReference>
<dbReference type="FunFam" id="1.20.120.1630:FF:000002">
    <property type="entry name" value="Steroid 5 alpha-reductase 1"/>
    <property type="match status" value="1"/>
</dbReference>
<dbReference type="UniPathway" id="UPA00381"/>
<keyword evidence="11" id="KW-0443">Lipid metabolism</keyword>
<keyword evidence="7 11" id="KW-0472">Membrane</keyword>
<evidence type="ECO:0000256" key="8">
    <source>
        <dbReference type="ARBA" id="ARBA00037910"/>
    </source>
</evidence>
<comment type="catalytic activity">
    <reaction evidence="9 11">
        <text>a 3-oxo-5alpha-steroid + NADP(+) = a 3-oxo-Delta(4)-steroid + NADPH + H(+)</text>
        <dbReference type="Rhea" id="RHEA:54384"/>
        <dbReference type="ChEBI" id="CHEBI:13601"/>
        <dbReference type="ChEBI" id="CHEBI:15378"/>
        <dbReference type="ChEBI" id="CHEBI:47909"/>
        <dbReference type="ChEBI" id="CHEBI:57783"/>
        <dbReference type="ChEBI" id="CHEBI:58349"/>
        <dbReference type="EC" id="1.3.1.22"/>
    </reaction>
</comment>
<dbReference type="GO" id="GO:0047751">
    <property type="term" value="F:3-oxo-5-alpha-steroid 4-dehydrogenase (NADP+) activity"/>
    <property type="evidence" value="ECO:0007669"/>
    <property type="project" value="UniProtKB-EC"/>
</dbReference>
<keyword evidence="14" id="KW-1185">Reference proteome</keyword>
<feature type="transmembrane region" description="Helical" evidence="11">
    <location>
        <begin position="79"/>
        <end position="98"/>
    </location>
</feature>
<comment type="pathway">
    <text evidence="8 11">Plant hormone biosynthesis; brassinosteroid biosynthesis.</text>
</comment>
<evidence type="ECO:0000256" key="7">
    <source>
        <dbReference type="ARBA" id="ARBA00023136"/>
    </source>
</evidence>
<comment type="function">
    <text evidence="11">Involved in a reduction step in the biosynthesis of the plant steroid, brassinolide.</text>
</comment>
<sequence length="263" mass="29260">MSPEATGDDKLFSASLIAVHLSSLFNVFILFFIPAPYGKHSRPGWGPTIPSAIAWFVMESPTLWLSLILLPAGRHRSNPFALAVLSLYLLHYIHRTLIYPRRLRRSSTSYPLSIAAMAFVFNLLNAYVQTRSASHYADYLGWPWEAGALTAARVAIGSGIFFWGIAVNVRSDLALARLKEKGGGGYKIPRGGWFELVSCPNYMGELAEWAGWAMIAWSPAALGFAVFTASNLVPRACAHHKWYLQKFGEDYPTTRKAILPYVF</sequence>
<keyword evidence="11" id="KW-1069">Brassinosteroid biosynthesis</keyword>
<dbReference type="InterPro" id="IPR001104">
    <property type="entry name" value="3-oxo-5_a-steroid_4-DH_C"/>
</dbReference>
<evidence type="ECO:0000256" key="11">
    <source>
        <dbReference type="PIRNR" id="PIRNR015596"/>
    </source>
</evidence>
<dbReference type="PIRSF" id="PIRSF015596">
    <property type="entry name" value="5_alpha-SR2"/>
    <property type="match status" value="1"/>
</dbReference>
<evidence type="ECO:0000313" key="13">
    <source>
        <dbReference type="EMBL" id="KAG0467026.1"/>
    </source>
</evidence>
<dbReference type="InterPro" id="IPR039357">
    <property type="entry name" value="SRD5A/TECR"/>
</dbReference>
<dbReference type="PROSITE" id="PS50244">
    <property type="entry name" value="S5A_REDUCTASE"/>
    <property type="match status" value="1"/>
</dbReference>
<keyword evidence="11" id="KW-0752">Steroid biosynthesis</keyword>
<feature type="transmembrane region" description="Helical" evidence="11">
    <location>
        <begin position="12"/>
        <end position="33"/>
    </location>
</feature>
<dbReference type="GO" id="GO:0016020">
    <property type="term" value="C:membrane"/>
    <property type="evidence" value="ECO:0007669"/>
    <property type="project" value="UniProtKB-SubCell"/>
</dbReference>
<reference evidence="13 14" key="1">
    <citation type="journal article" date="2020" name="Nat. Food">
        <title>A phased Vanilla planifolia genome enables genetic improvement of flavour and production.</title>
        <authorList>
            <person name="Hasing T."/>
            <person name="Tang H."/>
            <person name="Brym M."/>
            <person name="Khazi F."/>
            <person name="Huang T."/>
            <person name="Chambers A.H."/>
        </authorList>
    </citation>
    <scope>NUCLEOTIDE SEQUENCE [LARGE SCALE GENOMIC DNA]</scope>
    <source>
        <tissue evidence="13">Leaf</tissue>
    </source>
</reference>
<comment type="pathway">
    <text evidence="10">Steroid biosynthesis.</text>
</comment>
<dbReference type="PANTHER" id="PTHR10556:SF43">
    <property type="entry name" value="STEROID 5-ALPHA-REDUCTASE DET2"/>
    <property type="match status" value="1"/>
</dbReference>
<accession>A0A835QA71</accession>
<keyword evidence="5 11" id="KW-1133">Transmembrane helix</keyword>
<proteinExistence type="inferred from homology"/>
<evidence type="ECO:0000256" key="3">
    <source>
        <dbReference type="ARBA" id="ARBA00007742"/>
    </source>
</evidence>
<evidence type="ECO:0000256" key="5">
    <source>
        <dbReference type="ARBA" id="ARBA00022989"/>
    </source>
</evidence>
<feature type="transmembrane region" description="Helical" evidence="11">
    <location>
        <begin position="110"/>
        <end position="128"/>
    </location>
</feature>
<keyword evidence="11" id="KW-0444">Lipid biosynthesis</keyword>
<evidence type="ECO:0000256" key="1">
    <source>
        <dbReference type="ARBA" id="ARBA00004141"/>
    </source>
</evidence>
<feature type="transmembrane region" description="Helical" evidence="11">
    <location>
        <begin position="148"/>
        <end position="169"/>
    </location>
</feature>
<organism evidence="13 14">
    <name type="scientific">Vanilla planifolia</name>
    <name type="common">Vanilla</name>
    <dbReference type="NCBI Taxonomy" id="51239"/>
    <lineage>
        <taxon>Eukaryota</taxon>
        <taxon>Viridiplantae</taxon>
        <taxon>Streptophyta</taxon>
        <taxon>Embryophyta</taxon>
        <taxon>Tracheophyta</taxon>
        <taxon>Spermatophyta</taxon>
        <taxon>Magnoliopsida</taxon>
        <taxon>Liliopsida</taxon>
        <taxon>Asparagales</taxon>
        <taxon>Orchidaceae</taxon>
        <taxon>Vanilloideae</taxon>
        <taxon>Vanilleae</taxon>
        <taxon>Vanilla</taxon>
    </lineage>
</organism>
<evidence type="ECO:0000313" key="14">
    <source>
        <dbReference type="Proteomes" id="UP000636800"/>
    </source>
</evidence>
<dbReference type="Pfam" id="PF02544">
    <property type="entry name" value="Steroid_dh"/>
    <property type="match status" value="1"/>
</dbReference>
<protein>
    <recommendedName>
        <fullName evidence="11">Steroid 5-alpha-reductase DET2</fullName>
        <ecNumber evidence="11">1.3.1.22</ecNumber>
    </recommendedName>
</protein>
<feature type="domain" description="3-oxo-5-alpha-steroid 4-dehydrogenase C-terminal" evidence="12">
    <location>
        <begin position="109"/>
        <end position="263"/>
    </location>
</feature>
<dbReference type="EC" id="1.3.1.22" evidence="11"/>
<name>A0A835QA71_VANPL</name>
<comment type="pathway">
    <text evidence="2">Hormone biosynthesis.</text>
</comment>
<dbReference type="Gene3D" id="1.20.120.1630">
    <property type="match status" value="1"/>
</dbReference>
<dbReference type="AlphaFoldDB" id="A0A835QA71"/>
<comment type="similarity">
    <text evidence="3 11">Belongs to the steroid 5-alpha reductase family.</text>
</comment>
<dbReference type="Proteomes" id="UP000636800">
    <property type="component" value="Unassembled WGS sequence"/>
</dbReference>
<dbReference type="OrthoDB" id="420076at2759"/>
<dbReference type="PANTHER" id="PTHR10556">
    <property type="entry name" value="3-OXO-5-ALPHA-STEROID 4-DEHYDROGENASE"/>
    <property type="match status" value="1"/>
</dbReference>
<dbReference type="InterPro" id="IPR016636">
    <property type="entry name" value="3-oxo-5-alpha-steroid_4-DH"/>
</dbReference>
<keyword evidence="4 11" id="KW-0812">Transmembrane</keyword>
<keyword evidence="6" id="KW-0560">Oxidoreductase</keyword>
<feature type="transmembrane region" description="Helical" evidence="11">
    <location>
        <begin position="53"/>
        <end position="73"/>
    </location>
</feature>
<evidence type="ECO:0000256" key="10">
    <source>
        <dbReference type="ARBA" id="ARBA00060577"/>
    </source>
</evidence>
<dbReference type="EMBL" id="JADCNL010000009">
    <property type="protein sequence ID" value="KAG0467026.1"/>
    <property type="molecule type" value="Genomic_DNA"/>
</dbReference>
<gene>
    <name evidence="13" type="ORF">HPP92_018606</name>
</gene>
<evidence type="ECO:0000256" key="4">
    <source>
        <dbReference type="ARBA" id="ARBA00022692"/>
    </source>
</evidence>
<evidence type="ECO:0000259" key="12">
    <source>
        <dbReference type="Pfam" id="PF02544"/>
    </source>
</evidence>